<dbReference type="PANTHER" id="PTHR43540:SF9">
    <property type="entry name" value="FAMILY HYDROLASE, PUTATIVE (AFU_ORTHOLOGUE AFUA_2G08700)-RELATED"/>
    <property type="match status" value="1"/>
</dbReference>
<dbReference type="GO" id="GO:0008081">
    <property type="term" value="F:phosphoric diester hydrolase activity"/>
    <property type="evidence" value="ECO:0007669"/>
    <property type="project" value="InterPro"/>
</dbReference>
<evidence type="ECO:0000256" key="2">
    <source>
        <dbReference type="ARBA" id="ARBA00022801"/>
    </source>
</evidence>
<dbReference type="Gene3D" id="3.20.20.190">
    <property type="entry name" value="Phosphatidylinositol (PI) phosphodiesterase"/>
    <property type="match status" value="1"/>
</dbReference>
<dbReference type="InParanoid" id="A0A1V8SK99"/>
<keyword evidence="2" id="KW-0378">Hydrolase</keyword>
<feature type="signal peptide" evidence="3">
    <location>
        <begin position="1"/>
        <end position="17"/>
    </location>
</feature>
<dbReference type="SUPFAM" id="SSF51695">
    <property type="entry name" value="PLC-like phosphodiesterases"/>
    <property type="match status" value="1"/>
</dbReference>
<dbReference type="CDD" id="cd00431">
    <property type="entry name" value="cysteine_hydrolases"/>
    <property type="match status" value="1"/>
</dbReference>
<evidence type="ECO:0000313" key="6">
    <source>
        <dbReference type="Proteomes" id="UP000192596"/>
    </source>
</evidence>
<evidence type="ECO:0000313" key="5">
    <source>
        <dbReference type="EMBL" id="OQN99370.1"/>
    </source>
</evidence>
<dbReference type="InterPro" id="IPR017946">
    <property type="entry name" value="PLC-like_Pdiesterase_TIM-brl"/>
</dbReference>
<dbReference type="STRING" id="1507870.A0A1V8SK99"/>
<dbReference type="OrthoDB" id="167809at2759"/>
<name>A0A1V8SK99_9PEZI</name>
<dbReference type="AlphaFoldDB" id="A0A1V8SK99"/>
<dbReference type="InterPro" id="IPR036380">
    <property type="entry name" value="Isochorismatase-like_sf"/>
</dbReference>
<evidence type="ECO:0000259" key="4">
    <source>
        <dbReference type="Pfam" id="PF00857"/>
    </source>
</evidence>
<feature type="chain" id="PRO_5012867713" description="Isochorismatase-like domain-containing protein" evidence="3">
    <location>
        <begin position="18"/>
        <end position="658"/>
    </location>
</feature>
<dbReference type="PANTHER" id="PTHR43540">
    <property type="entry name" value="PEROXYUREIDOACRYLATE/UREIDOACRYLATE AMIDOHYDROLASE-RELATED"/>
    <property type="match status" value="1"/>
</dbReference>
<dbReference type="Pfam" id="PF16670">
    <property type="entry name" value="PI-PLC-C1"/>
    <property type="match status" value="1"/>
</dbReference>
<reference evidence="6" key="1">
    <citation type="submission" date="2017-03" db="EMBL/GenBank/DDBJ databases">
        <title>Genomes of endolithic fungi from Antarctica.</title>
        <authorList>
            <person name="Coleine C."/>
            <person name="Masonjones S."/>
            <person name="Stajich J.E."/>
        </authorList>
    </citation>
    <scope>NUCLEOTIDE SEQUENCE [LARGE SCALE GENOMIC DNA]</scope>
    <source>
        <strain evidence="6">CCFEE 5527</strain>
    </source>
</reference>
<dbReference type="InterPro" id="IPR000868">
    <property type="entry name" value="Isochorismatase-like_dom"/>
</dbReference>
<dbReference type="Gene3D" id="3.40.50.850">
    <property type="entry name" value="Isochorismatase-like"/>
    <property type="match status" value="1"/>
</dbReference>
<protein>
    <recommendedName>
        <fullName evidence="4">Isochorismatase-like domain-containing protein</fullName>
    </recommendedName>
</protein>
<accession>A0A1V8SK99</accession>
<dbReference type="GO" id="GO:0006629">
    <property type="term" value="P:lipid metabolic process"/>
    <property type="evidence" value="ECO:0007669"/>
    <property type="project" value="InterPro"/>
</dbReference>
<dbReference type="Proteomes" id="UP000192596">
    <property type="component" value="Unassembled WGS sequence"/>
</dbReference>
<dbReference type="InterPro" id="IPR050272">
    <property type="entry name" value="Isochorismatase-like_hydrls"/>
</dbReference>
<comment type="similarity">
    <text evidence="1">Belongs to the isochorismatase family.</text>
</comment>
<dbReference type="EMBL" id="NAJO01000040">
    <property type="protein sequence ID" value="OQN99370.1"/>
    <property type="molecule type" value="Genomic_DNA"/>
</dbReference>
<evidence type="ECO:0000256" key="3">
    <source>
        <dbReference type="SAM" id="SignalP"/>
    </source>
</evidence>
<comment type="caution">
    <text evidence="5">The sequence shown here is derived from an EMBL/GenBank/DDBJ whole genome shotgun (WGS) entry which is preliminary data.</text>
</comment>
<dbReference type="SUPFAM" id="SSF52499">
    <property type="entry name" value="Isochorismatase-like hydrolases"/>
    <property type="match status" value="1"/>
</dbReference>
<organism evidence="5 6">
    <name type="scientific">Cryoendolithus antarcticus</name>
    <dbReference type="NCBI Taxonomy" id="1507870"/>
    <lineage>
        <taxon>Eukaryota</taxon>
        <taxon>Fungi</taxon>
        <taxon>Dikarya</taxon>
        <taxon>Ascomycota</taxon>
        <taxon>Pezizomycotina</taxon>
        <taxon>Dothideomycetes</taxon>
        <taxon>Dothideomycetidae</taxon>
        <taxon>Cladosporiales</taxon>
        <taxon>Cladosporiaceae</taxon>
        <taxon>Cryoendolithus</taxon>
    </lineage>
</organism>
<proteinExistence type="inferred from homology"/>
<keyword evidence="3" id="KW-0732">Signal</keyword>
<dbReference type="CDD" id="cd08589">
    <property type="entry name" value="PI-PLCc_SaPLC1_like"/>
    <property type="match status" value="1"/>
</dbReference>
<keyword evidence="6" id="KW-1185">Reference proteome</keyword>
<sequence length="658" mass="73581">MKTLMLTSSLWAAYATAQIYNTQNSITATAGTANLSQPADTLGNYYNYWKLLDNGTTWDLTRSDRMPVTSPKIIPMLGSKKKAIIEPSRTAFITVDMQNFFLHPKLSPAAVKGRNAVQPTLNIMKAFRENHMKVLWVNWGIDNSDLVTLPPSFLDGFSTNHQMNTSFCTEMGPLTEDNGTIVDVGKKLCRGSWNAQPWGALYPSMVKGLASGTDLYFNKNRLSGLWGAQTPLGLYLQESEITTLFIGGVNSDQCVWGTLIDAYFKGFDVVYVEDCAATTSPWYAEQMVRYNADGNGFLANSTEIRMNQIQVIGTHNSYHREISLAERAIFEKYVPSPENYYYSQATFENQLSHQSVRSLEIDLHSDTVGGLYAQPLIWKLSNLTNATIPFHDANMTKPGIKVFHITDLDTNAICHTFTECLWQLKGWSDAHPRHLPIMIDLELKTDAAACGAGGVCADEAKNWTLSRLLNVDAEIRAVLPKSQVIIPDDIRQGNLTLEQSVLQHGWLTLGQARGKFMFYFDNEPDVTNPSSPRNLYRSDGHESLQGRTVFTNSLEGDADAAFIKYNSPTNTTDIQRLVRKGYILRTRADEPIVTVLKHDTTMRELAFASSAQIVSTDYPVYGMSSRWDWDYAVQLPDAAVGRCNPISAPEWCNDAWIK</sequence>
<gene>
    <name evidence="5" type="ORF">B0A48_14347</name>
</gene>
<evidence type="ECO:0000256" key="1">
    <source>
        <dbReference type="ARBA" id="ARBA00006336"/>
    </source>
</evidence>
<dbReference type="InterPro" id="IPR032075">
    <property type="entry name" value="PI-PLC-C1"/>
</dbReference>
<feature type="domain" description="Isochorismatase-like" evidence="4">
    <location>
        <begin position="90"/>
        <end position="286"/>
    </location>
</feature>
<dbReference type="Pfam" id="PF00857">
    <property type="entry name" value="Isochorismatase"/>
    <property type="match status" value="1"/>
</dbReference>